<keyword evidence="1" id="KW-0436">Ligase</keyword>
<dbReference type="EMBL" id="DTDJ01000045">
    <property type="protein sequence ID" value="HGL18065.1"/>
    <property type="molecule type" value="Genomic_DNA"/>
</dbReference>
<reference evidence="5" key="1">
    <citation type="journal article" date="2020" name="mSystems">
        <title>Genome- and Community-Level Interaction Insights into Carbon Utilization and Element Cycling Functions of Hydrothermarchaeota in Hydrothermal Sediment.</title>
        <authorList>
            <person name="Zhou Z."/>
            <person name="Liu Y."/>
            <person name="Xu W."/>
            <person name="Pan J."/>
            <person name="Luo Z.H."/>
            <person name="Li M."/>
        </authorList>
    </citation>
    <scope>NUCLEOTIDE SEQUENCE [LARGE SCALE GENOMIC DNA]</scope>
    <source>
        <strain evidence="5">SpSt-34</strain>
        <strain evidence="6">SpSt-69</strain>
    </source>
</reference>
<dbReference type="GO" id="GO:0016874">
    <property type="term" value="F:ligase activity"/>
    <property type="evidence" value="ECO:0007669"/>
    <property type="project" value="UniProtKB-KW"/>
</dbReference>
<comment type="caution">
    <text evidence="5">The sequence shown here is derived from an EMBL/GenBank/DDBJ whole genome shotgun (WGS) entry which is preliminary data.</text>
</comment>
<evidence type="ECO:0000256" key="2">
    <source>
        <dbReference type="ARBA" id="ARBA00022741"/>
    </source>
</evidence>
<keyword evidence="3" id="KW-0067">ATP-binding</keyword>
<dbReference type="Pfam" id="PF13380">
    <property type="entry name" value="CoA_binding_2"/>
    <property type="match status" value="1"/>
</dbReference>
<dbReference type="AlphaFoldDB" id="A0A7C2PLS2"/>
<dbReference type="InterPro" id="IPR003781">
    <property type="entry name" value="CoA-bd"/>
</dbReference>
<evidence type="ECO:0000256" key="3">
    <source>
        <dbReference type="ARBA" id="ARBA00022840"/>
    </source>
</evidence>
<dbReference type="InterPro" id="IPR036291">
    <property type="entry name" value="NAD(P)-bd_dom_sf"/>
</dbReference>
<dbReference type="PANTHER" id="PTHR43334:SF1">
    <property type="entry name" value="3-HYDROXYPROPIONATE--COA LIGASE [ADP-FORMING]"/>
    <property type="match status" value="1"/>
</dbReference>
<dbReference type="InterPro" id="IPR051538">
    <property type="entry name" value="Acyl-CoA_Synth/Transferase"/>
</dbReference>
<dbReference type="Gene3D" id="3.40.50.261">
    <property type="entry name" value="Succinyl-CoA synthetase domains"/>
    <property type="match status" value="2"/>
</dbReference>
<feature type="domain" description="CoA-binding" evidence="4">
    <location>
        <begin position="10"/>
        <end position="105"/>
    </location>
</feature>
<evidence type="ECO:0000256" key="1">
    <source>
        <dbReference type="ARBA" id="ARBA00022598"/>
    </source>
</evidence>
<evidence type="ECO:0000259" key="4">
    <source>
        <dbReference type="SMART" id="SM00881"/>
    </source>
</evidence>
<evidence type="ECO:0000313" key="6">
    <source>
        <dbReference type="EMBL" id="HGL18065.1"/>
    </source>
</evidence>
<dbReference type="Pfam" id="PF13607">
    <property type="entry name" value="Succ_CoA_lig"/>
    <property type="match status" value="1"/>
</dbReference>
<dbReference type="InterPro" id="IPR032875">
    <property type="entry name" value="Succ_CoA_lig_flav_dom"/>
</dbReference>
<proteinExistence type="predicted"/>
<dbReference type="InterPro" id="IPR016102">
    <property type="entry name" value="Succinyl-CoA_synth-like"/>
</dbReference>
<accession>A0A7C2PLS2</accession>
<gene>
    <name evidence="5" type="ORF">ENQ77_09610</name>
    <name evidence="6" type="ORF">ENU66_07045</name>
</gene>
<keyword evidence="2" id="KW-0547">Nucleotide-binding</keyword>
<sequence length="466" mass="51924">MKRKEVWDCFFYPQRVAIIGASSSSKKMGYHALKSLKECGFKGKVFVVNPKYEEILGVKSYPSLEAISESIDLAIMVIPSREVIETLHQCGKKGIKCVLVISAGFSESDLFEGEELQERLKKVAEEEGIKIIGPNTFGFVNLDGNLNASFTPSFSLLRKGGVSLVSQSGGICHLILAYAIRENIGLNKIVGLGNRVNTDFWDLLPYLSFDESTKSIALYLEGVEEPRRLMEAIKETVKLKPLVVYKTGKFQKADEAAKSHTGSLAGPYRIYEGALKQYGAILANDPLELISVAEALSLQNLLEGNRIAVITLVAGLGMVISDLLEEYGFDLARFSETTKKKLFELMPPYTIRTNPVDLGYIANNKEVCGEVIKTVFEDQNVDGIILSYIYSWSEDFLELPVEAICEAMSKTRKPSVMCLDTPPGIWEEERKRLKEAGLPIFTRPDLAVKALFGLREYGRVRKRFKV</sequence>
<dbReference type="GO" id="GO:0005524">
    <property type="term" value="F:ATP binding"/>
    <property type="evidence" value="ECO:0007669"/>
    <property type="project" value="UniProtKB-KW"/>
</dbReference>
<dbReference type="EMBL" id="DSOL01000272">
    <property type="protein sequence ID" value="HEN28879.1"/>
    <property type="molecule type" value="Genomic_DNA"/>
</dbReference>
<evidence type="ECO:0000313" key="5">
    <source>
        <dbReference type="EMBL" id="HEN28879.1"/>
    </source>
</evidence>
<dbReference type="SUPFAM" id="SSF52210">
    <property type="entry name" value="Succinyl-CoA synthetase domains"/>
    <property type="match status" value="2"/>
</dbReference>
<organism evidence="5">
    <name type="scientific">candidate division WOR-3 bacterium</name>
    <dbReference type="NCBI Taxonomy" id="2052148"/>
    <lineage>
        <taxon>Bacteria</taxon>
        <taxon>Bacteria division WOR-3</taxon>
    </lineage>
</organism>
<protein>
    <recommendedName>
        <fullName evidence="4">CoA-binding domain-containing protein</fullName>
    </recommendedName>
</protein>
<dbReference type="SMART" id="SM00881">
    <property type="entry name" value="CoA_binding"/>
    <property type="match status" value="1"/>
</dbReference>
<name>A0A7C2PLS2_UNCW3</name>
<dbReference type="PANTHER" id="PTHR43334">
    <property type="entry name" value="ACETATE--COA LIGASE [ADP-FORMING]"/>
    <property type="match status" value="1"/>
</dbReference>
<dbReference type="Gene3D" id="3.40.50.720">
    <property type="entry name" value="NAD(P)-binding Rossmann-like Domain"/>
    <property type="match status" value="1"/>
</dbReference>
<dbReference type="SUPFAM" id="SSF51735">
    <property type="entry name" value="NAD(P)-binding Rossmann-fold domains"/>
    <property type="match status" value="1"/>
</dbReference>